<protein>
    <submittedName>
        <fullName evidence="6">Alkylated DNA repair protein AlkB</fullName>
    </submittedName>
</protein>
<keyword evidence="7" id="KW-1185">Reference proteome</keyword>
<dbReference type="PANTHER" id="PTHR16557:SF3">
    <property type="entry name" value="ALPHA-KETOGLUTARATE-DEPENDENT DIOXYGENASE ALKB-LIKE DOMAIN-CONTAINING PROTEIN"/>
    <property type="match status" value="1"/>
</dbReference>
<reference evidence="6 7" key="1">
    <citation type="submission" date="2024-06" db="EMBL/GenBank/DDBJ databases">
        <title>Complete genome of Phlyctema vagabunda strain 19-DSS-EL-015.</title>
        <authorList>
            <person name="Fiorenzani C."/>
        </authorList>
    </citation>
    <scope>NUCLEOTIDE SEQUENCE [LARGE SCALE GENOMIC DNA]</scope>
    <source>
        <strain evidence="6 7">19-DSS-EL-015</strain>
    </source>
</reference>
<dbReference type="SUPFAM" id="SSF51197">
    <property type="entry name" value="Clavaminate synthase-like"/>
    <property type="match status" value="1"/>
</dbReference>
<keyword evidence="4" id="KW-0408">Iron</keyword>
<name>A0ABR4P798_9HELO</name>
<dbReference type="EMBL" id="JBFCZG010000008">
    <property type="protein sequence ID" value="KAL3419186.1"/>
    <property type="molecule type" value="Genomic_DNA"/>
</dbReference>
<dbReference type="Gene3D" id="2.60.120.590">
    <property type="entry name" value="Alpha-ketoglutarate-dependent dioxygenase AlkB-like"/>
    <property type="match status" value="1"/>
</dbReference>
<keyword evidence="2" id="KW-0223">Dioxygenase</keyword>
<evidence type="ECO:0000256" key="3">
    <source>
        <dbReference type="ARBA" id="ARBA00023002"/>
    </source>
</evidence>
<sequence>MLVSRVVARSAENPQVARFLSSKNLWNKTHTPQRVRARAHVMDQMNGDKGHHGHDTHAMPPQAICNAYKKYQKMDDKDVENDLEVLDFNRGLSDEQREKLVEVGIVKSEIIAEAQAAFKEVGDEEVAETADPVPSCIVYEHKDFPGLKLLPSLLPPECQVLLLSKLMHRDLSNAEHKTNISQDYHIPFPPQGKSLFSLPPASQKHIFNPKVAGSRHKPLQATQVLHKKLRWLTLGAQYDWPTRSYPSRGETQTHFPEDISKLVNALFPTFRPESGVVLLYSTKDYMPVHRDVSEECQKDLASFTLGCDGLFIIARDFDGLTEEEKQNEDRDMKTVVIRVRSGDVVQMGGETRWAWHAMPKIIGSTAPDAMSEWPVGQNTPKEYEKWRGYMRTKRLNISCRQVWD</sequence>
<evidence type="ECO:0000313" key="7">
    <source>
        <dbReference type="Proteomes" id="UP001629113"/>
    </source>
</evidence>
<feature type="domain" description="Alpha-ketoglutarate-dependent dioxygenase AlkB-like" evidence="5">
    <location>
        <begin position="208"/>
        <end position="400"/>
    </location>
</feature>
<evidence type="ECO:0000256" key="1">
    <source>
        <dbReference type="ARBA" id="ARBA00022723"/>
    </source>
</evidence>
<evidence type="ECO:0000256" key="2">
    <source>
        <dbReference type="ARBA" id="ARBA00022964"/>
    </source>
</evidence>
<evidence type="ECO:0000313" key="6">
    <source>
        <dbReference type="EMBL" id="KAL3419186.1"/>
    </source>
</evidence>
<evidence type="ECO:0000256" key="4">
    <source>
        <dbReference type="ARBA" id="ARBA00023004"/>
    </source>
</evidence>
<accession>A0ABR4P798</accession>
<dbReference type="InterPro" id="IPR004574">
    <property type="entry name" value="Alkb"/>
</dbReference>
<proteinExistence type="predicted"/>
<dbReference type="InterPro" id="IPR027450">
    <property type="entry name" value="AlkB-like"/>
</dbReference>
<evidence type="ECO:0000259" key="5">
    <source>
        <dbReference type="Pfam" id="PF13532"/>
    </source>
</evidence>
<dbReference type="Pfam" id="PF13532">
    <property type="entry name" value="2OG-FeII_Oxy_2"/>
    <property type="match status" value="1"/>
</dbReference>
<dbReference type="InterPro" id="IPR037151">
    <property type="entry name" value="AlkB-like_sf"/>
</dbReference>
<dbReference type="PANTHER" id="PTHR16557">
    <property type="entry name" value="ALKYLATED DNA REPAIR PROTEIN ALKB-RELATED"/>
    <property type="match status" value="1"/>
</dbReference>
<organism evidence="6 7">
    <name type="scientific">Phlyctema vagabunda</name>
    <dbReference type="NCBI Taxonomy" id="108571"/>
    <lineage>
        <taxon>Eukaryota</taxon>
        <taxon>Fungi</taxon>
        <taxon>Dikarya</taxon>
        <taxon>Ascomycota</taxon>
        <taxon>Pezizomycotina</taxon>
        <taxon>Leotiomycetes</taxon>
        <taxon>Helotiales</taxon>
        <taxon>Dermateaceae</taxon>
        <taxon>Phlyctema</taxon>
    </lineage>
</organism>
<keyword evidence="1" id="KW-0479">Metal-binding</keyword>
<dbReference type="Proteomes" id="UP001629113">
    <property type="component" value="Unassembled WGS sequence"/>
</dbReference>
<keyword evidence="3" id="KW-0560">Oxidoreductase</keyword>
<gene>
    <name evidence="6" type="ORF">PVAG01_09408</name>
</gene>
<comment type="caution">
    <text evidence="6">The sequence shown here is derived from an EMBL/GenBank/DDBJ whole genome shotgun (WGS) entry which is preliminary data.</text>
</comment>